<evidence type="ECO:0000313" key="1">
    <source>
        <dbReference type="EMBL" id="KAJ8687096.1"/>
    </source>
</evidence>
<comment type="caution">
    <text evidence="1">The sequence shown here is derived from an EMBL/GenBank/DDBJ whole genome shotgun (WGS) entry which is preliminary data.</text>
</comment>
<name>A0ACC2PU89_9HYME</name>
<protein>
    <submittedName>
        <fullName evidence="1">Uncharacterized protein</fullName>
    </submittedName>
</protein>
<reference evidence="1" key="1">
    <citation type="submission" date="2023-04" db="EMBL/GenBank/DDBJ databases">
        <title>A chromosome-level genome assembly of the parasitoid wasp Eretmocerus hayati.</title>
        <authorList>
            <person name="Zhong Y."/>
            <person name="Liu S."/>
            <person name="Liu Y."/>
        </authorList>
    </citation>
    <scope>NUCLEOTIDE SEQUENCE</scope>
    <source>
        <strain evidence="1">ZJU_SS_LIU_2023</strain>
    </source>
</reference>
<proteinExistence type="predicted"/>
<sequence length="225" mass="25859">MKKFRSSLLFMVLLTTYSSPCNCYRLENVLNPDKNSSFQTTTYDTWSLENDDDLSHAQGTNQLSVEENDSFENQKQQLYPTNQSFMPLETSEEIASPKGNYLDDLDDWLKNDDKSCINCNKSDRIQEPEGEDLVTLDLDEGLDFPFLPENDTGTQQQQSLQLTRYLVERLPESVIPPVQKPNTDEDKYFEDSEEDGNKYPLFDFDAPSLCGTHRVFSDGECRSII</sequence>
<dbReference type="EMBL" id="CM056741">
    <property type="protein sequence ID" value="KAJ8687096.1"/>
    <property type="molecule type" value="Genomic_DNA"/>
</dbReference>
<accession>A0ACC2PU89</accession>
<organism evidence="1 2">
    <name type="scientific">Eretmocerus hayati</name>
    <dbReference type="NCBI Taxonomy" id="131215"/>
    <lineage>
        <taxon>Eukaryota</taxon>
        <taxon>Metazoa</taxon>
        <taxon>Ecdysozoa</taxon>
        <taxon>Arthropoda</taxon>
        <taxon>Hexapoda</taxon>
        <taxon>Insecta</taxon>
        <taxon>Pterygota</taxon>
        <taxon>Neoptera</taxon>
        <taxon>Endopterygota</taxon>
        <taxon>Hymenoptera</taxon>
        <taxon>Apocrita</taxon>
        <taxon>Proctotrupomorpha</taxon>
        <taxon>Chalcidoidea</taxon>
        <taxon>Aphelinidae</taxon>
        <taxon>Aphelininae</taxon>
        <taxon>Eretmocerus</taxon>
    </lineage>
</organism>
<evidence type="ECO:0000313" key="2">
    <source>
        <dbReference type="Proteomes" id="UP001239111"/>
    </source>
</evidence>
<dbReference type="Proteomes" id="UP001239111">
    <property type="component" value="Chromosome 1"/>
</dbReference>
<gene>
    <name evidence="1" type="ORF">QAD02_022890</name>
</gene>
<keyword evidence="2" id="KW-1185">Reference proteome</keyword>